<comment type="caution">
    <text evidence="3">The sequence shown here is derived from an EMBL/GenBank/DDBJ whole genome shotgun (WGS) entry which is preliminary data.</text>
</comment>
<evidence type="ECO:0000256" key="2">
    <source>
        <dbReference type="SAM" id="MobiDB-lite"/>
    </source>
</evidence>
<sequence>MTTLTVLGEPFPDWESELQRAAAADLIAALASTAPRACSTRLLVAKGKPQPRFASPKTHVDALPLAAGMLPVLWQSGAAARPLDGELVHALTPMMPLRSRPADDGTQTSVTVPHTLAWEAPHLLGSSQARLYRSFVRRAVKYADVLVTPTYAVAALLHEYYGDALPVQVIPLAPPTELLRPSDAAERRSALGLPERYAVTTASATEHGRLEWIFTAMRADRSIPHLVIVPGLDPTVADSARKSRAAASKSEQQSASTAATGSSPSAAATAGASSAAVGSASGETTVGERASTTVEETTEPIGPADGGSGTAHAASSWTSVPADLRDRVTVIAPNDLADIGATLSSAELLLQPQSVAGSGYTLLAALAAGVPTLHGGAEAVAELVLDGGTSAETETAFASEFSRLIGDPAELERLSVYAEDRSRTFSWIGTAWSLWELHANL</sequence>
<evidence type="ECO:0000313" key="3">
    <source>
        <dbReference type="EMBL" id="MBO2988524.1"/>
    </source>
</evidence>
<feature type="compositionally biased region" description="Low complexity" evidence="2">
    <location>
        <begin position="245"/>
        <end position="285"/>
    </location>
</feature>
<accession>A0A939QIW0</accession>
<dbReference type="Gene3D" id="3.40.50.2000">
    <property type="entry name" value="Glycogen Phosphorylase B"/>
    <property type="match status" value="1"/>
</dbReference>
<dbReference type="PANTHER" id="PTHR46401:SF2">
    <property type="entry name" value="GLYCOSYLTRANSFERASE WBBK-RELATED"/>
    <property type="match status" value="1"/>
</dbReference>
<organism evidence="3 4">
    <name type="scientific">Leucobacter tardus</name>
    <dbReference type="NCBI Taxonomy" id="501483"/>
    <lineage>
        <taxon>Bacteria</taxon>
        <taxon>Bacillati</taxon>
        <taxon>Actinomycetota</taxon>
        <taxon>Actinomycetes</taxon>
        <taxon>Micrococcales</taxon>
        <taxon>Microbacteriaceae</taxon>
        <taxon>Leucobacter</taxon>
    </lineage>
</organism>
<keyword evidence="3" id="KW-0328">Glycosyltransferase</keyword>
<dbReference type="GO" id="GO:0016757">
    <property type="term" value="F:glycosyltransferase activity"/>
    <property type="evidence" value="ECO:0007669"/>
    <property type="project" value="UniProtKB-KW"/>
</dbReference>
<name>A0A939QIW0_9MICO</name>
<evidence type="ECO:0000313" key="4">
    <source>
        <dbReference type="Proteomes" id="UP000668403"/>
    </source>
</evidence>
<dbReference type="AlphaFoldDB" id="A0A939QIW0"/>
<keyword evidence="1" id="KW-0808">Transferase</keyword>
<proteinExistence type="predicted"/>
<dbReference type="EMBL" id="JAGFBF010000001">
    <property type="protein sequence ID" value="MBO2988524.1"/>
    <property type="molecule type" value="Genomic_DNA"/>
</dbReference>
<dbReference type="RefSeq" id="WP_208235942.1">
    <property type="nucleotide sequence ID" value="NZ_BAAAQU010000001.1"/>
</dbReference>
<gene>
    <name evidence="3" type="ORF">J4H85_00730</name>
</gene>
<reference evidence="3" key="1">
    <citation type="submission" date="2021-03" db="EMBL/GenBank/DDBJ databases">
        <title>Leucobacter chromiisoli sp. nov., isolated from chromium-containing soil of chemical plant.</title>
        <authorList>
            <person name="Xu Z."/>
        </authorList>
    </citation>
    <scope>NUCLEOTIDE SEQUENCE</scope>
    <source>
        <strain evidence="3">K 70/01</strain>
    </source>
</reference>
<dbReference type="Proteomes" id="UP000668403">
    <property type="component" value="Unassembled WGS sequence"/>
</dbReference>
<evidence type="ECO:0000256" key="1">
    <source>
        <dbReference type="ARBA" id="ARBA00022679"/>
    </source>
</evidence>
<feature type="region of interest" description="Disordered" evidence="2">
    <location>
        <begin position="240"/>
        <end position="318"/>
    </location>
</feature>
<dbReference type="SUPFAM" id="SSF53756">
    <property type="entry name" value="UDP-Glycosyltransferase/glycogen phosphorylase"/>
    <property type="match status" value="1"/>
</dbReference>
<dbReference type="GO" id="GO:0009103">
    <property type="term" value="P:lipopolysaccharide biosynthetic process"/>
    <property type="evidence" value="ECO:0007669"/>
    <property type="project" value="TreeGrafter"/>
</dbReference>
<dbReference type="PANTHER" id="PTHR46401">
    <property type="entry name" value="GLYCOSYLTRANSFERASE WBBK-RELATED"/>
    <property type="match status" value="1"/>
</dbReference>
<protein>
    <submittedName>
        <fullName evidence="3">Mannosyltransferase</fullName>
    </submittedName>
</protein>
<keyword evidence="4" id="KW-1185">Reference proteome</keyword>